<dbReference type="HOGENOM" id="CLU_2531890_0_0_1"/>
<dbReference type="AlphaFoldDB" id="M1B660"/>
<name>M1B660_SOLTU</name>
<dbReference type="PaxDb" id="4113-PGSC0003DMT400037964"/>
<dbReference type="Proteomes" id="UP000011115">
    <property type="component" value="Unassembled WGS sequence"/>
</dbReference>
<reference evidence="1" key="2">
    <citation type="submission" date="2015-06" db="UniProtKB">
        <authorList>
            <consortium name="EnsemblPlants"/>
        </authorList>
    </citation>
    <scope>IDENTIFICATION</scope>
    <source>
        <strain evidence="1">DM1-3 516 R44</strain>
    </source>
</reference>
<dbReference type="EnsemblPlants" id="PGSC0003DMT400037964">
    <property type="protein sequence ID" value="PGSC0003DMT400037964"/>
    <property type="gene ID" value="PGSC0003DMG400014644"/>
</dbReference>
<dbReference type="EnsemblPlants" id="PGSC0003DMT400037959">
    <property type="protein sequence ID" value="PGSC0003DMT400037959"/>
    <property type="gene ID" value="PGSC0003DMG400014644"/>
</dbReference>
<dbReference type="Gramene" id="PGSC0003DMT400037959">
    <property type="protein sequence ID" value="PGSC0003DMT400037959"/>
    <property type="gene ID" value="PGSC0003DMG400014644"/>
</dbReference>
<proteinExistence type="predicted"/>
<dbReference type="InParanoid" id="M1B660"/>
<evidence type="ECO:0000313" key="2">
    <source>
        <dbReference type="Proteomes" id="UP000011115"/>
    </source>
</evidence>
<dbReference type="Gramene" id="PGSC0003DMT400037964">
    <property type="protein sequence ID" value="PGSC0003DMT400037964"/>
    <property type="gene ID" value="PGSC0003DMG400014644"/>
</dbReference>
<organism evidence="1 2">
    <name type="scientific">Solanum tuberosum</name>
    <name type="common">Potato</name>
    <dbReference type="NCBI Taxonomy" id="4113"/>
    <lineage>
        <taxon>Eukaryota</taxon>
        <taxon>Viridiplantae</taxon>
        <taxon>Streptophyta</taxon>
        <taxon>Embryophyta</taxon>
        <taxon>Tracheophyta</taxon>
        <taxon>Spermatophyta</taxon>
        <taxon>Magnoliopsida</taxon>
        <taxon>eudicotyledons</taxon>
        <taxon>Gunneridae</taxon>
        <taxon>Pentapetalae</taxon>
        <taxon>asterids</taxon>
        <taxon>lamiids</taxon>
        <taxon>Solanales</taxon>
        <taxon>Solanaceae</taxon>
        <taxon>Solanoideae</taxon>
        <taxon>Solaneae</taxon>
        <taxon>Solanum</taxon>
    </lineage>
</organism>
<sequence length="84" mass="9508">MQWSGGPEGVLFAPLNGSRDKIIHSQVLNFQQCETVGIRRFLIHSACGWYCDANFVILTFIHLLISLAKLLEYVGNFFMAAIYL</sequence>
<protein>
    <submittedName>
        <fullName evidence="1">Uncharacterized protein</fullName>
    </submittedName>
</protein>
<reference evidence="2" key="1">
    <citation type="journal article" date="2011" name="Nature">
        <title>Genome sequence and analysis of the tuber crop potato.</title>
        <authorList>
            <consortium name="The Potato Genome Sequencing Consortium"/>
        </authorList>
    </citation>
    <scope>NUCLEOTIDE SEQUENCE [LARGE SCALE GENOMIC DNA]</scope>
    <source>
        <strain evidence="2">cv. DM1-3 516 R44</strain>
    </source>
</reference>
<keyword evidence="2" id="KW-1185">Reference proteome</keyword>
<evidence type="ECO:0000313" key="1">
    <source>
        <dbReference type="EnsemblPlants" id="PGSC0003DMT400037964"/>
    </source>
</evidence>
<accession>M1B660</accession>